<dbReference type="EMBL" id="CP017641">
    <property type="protein sequence ID" value="APZ94766.1"/>
    <property type="molecule type" value="Genomic_DNA"/>
</dbReference>
<dbReference type="SUPFAM" id="SSF69618">
    <property type="entry name" value="HemD-like"/>
    <property type="match status" value="1"/>
</dbReference>
<sequence length="500" mass="53054">MVYLVGAGPGDPGLLTLRGAEVLAKADLVLYDGLANSLLLRLTSGVCERTARTKVGSDKTVPQADINDRLIAEATAGKTVVRLKGGDPYIFGRGSEEAAALEAAGIPFEVVPGITAATAAGEYAGFSFTHRDIASAVAFVTGHEDPSRDASRLDYAALAAFPGTLVFYMGLGRIRNICEQLILEGKPPDTEAAVICKASLPNQKVVTSTLSDLPEAVEAAGLNPPSLIVVGECVSLRQGASWFEERPLFGQRIGITRPQHQCDIIANKITALSGQPVIMPLIEINPVDDAGLAVVDKTLQQLDQYQWLILTSVNGVAAFMQRLWGTGGDVRRLGHLKIAAIGSSTAKALEQHSLRADVVPDSFRAEALAAELAPLVEGQNVLWARANRGRDVLPNTLREAGANVTECVVYRNDDATEFSANVAELDWVGLSSPSIARQFAAMVKTHGLEPFHLNAKLATISPVTTAAAKEAGLIVDTEATTYTWDGIVEAIVDYVGEPRL</sequence>
<dbReference type="Pfam" id="PF00590">
    <property type="entry name" value="TP_methylase"/>
    <property type="match status" value="1"/>
</dbReference>
<proteinExistence type="inferred from homology"/>
<dbReference type="Pfam" id="PF02602">
    <property type="entry name" value="HEM4"/>
    <property type="match status" value="1"/>
</dbReference>
<dbReference type="PROSITE" id="PS00840">
    <property type="entry name" value="SUMT_2"/>
    <property type="match status" value="1"/>
</dbReference>
<keyword evidence="7" id="KW-0627">Porphyrin biosynthesis</keyword>
<dbReference type="PANTHER" id="PTHR45790:SF3">
    <property type="entry name" value="S-ADENOSYL-L-METHIONINE-DEPENDENT UROPORPHYRINOGEN III METHYLTRANSFERASE, CHLOROPLASTIC"/>
    <property type="match status" value="1"/>
</dbReference>
<dbReference type="GO" id="GO:0009236">
    <property type="term" value="P:cobalamin biosynthetic process"/>
    <property type="evidence" value="ECO:0007669"/>
    <property type="project" value="UniProtKB-KW"/>
</dbReference>
<keyword evidence="14" id="KW-1185">Reference proteome</keyword>
<dbReference type="InterPro" id="IPR035996">
    <property type="entry name" value="4pyrrol_Methylase_sf"/>
</dbReference>
<comment type="pathway">
    <text evidence="9">Cofactor biosynthesis; adenosylcobalamin biosynthesis; precorrin-2 from uroporphyrinogen III: step 1/1.</text>
</comment>
<evidence type="ECO:0000256" key="7">
    <source>
        <dbReference type="ARBA" id="ARBA00023244"/>
    </source>
</evidence>
<dbReference type="InterPro" id="IPR003043">
    <property type="entry name" value="Uropor_MeTrfase_CS"/>
</dbReference>
<evidence type="ECO:0000259" key="11">
    <source>
        <dbReference type="Pfam" id="PF00590"/>
    </source>
</evidence>
<dbReference type="GO" id="GO:0019354">
    <property type="term" value="P:siroheme biosynthetic process"/>
    <property type="evidence" value="ECO:0007669"/>
    <property type="project" value="InterPro"/>
</dbReference>
<evidence type="ECO:0000256" key="6">
    <source>
        <dbReference type="ARBA" id="ARBA00022691"/>
    </source>
</evidence>
<comment type="pathway">
    <text evidence="8">Porphyrin-containing compound metabolism; siroheme biosynthesis; precorrin-2 from uroporphyrinogen III: step 1/1.</text>
</comment>
<evidence type="ECO:0000256" key="2">
    <source>
        <dbReference type="ARBA" id="ARBA00012162"/>
    </source>
</evidence>
<dbReference type="Gene3D" id="3.40.50.10090">
    <property type="match status" value="2"/>
</dbReference>
<dbReference type="Gene3D" id="3.40.1010.10">
    <property type="entry name" value="Cobalt-precorrin-4 Transmethylase, Domain 1"/>
    <property type="match status" value="1"/>
</dbReference>
<dbReference type="PANTHER" id="PTHR45790">
    <property type="entry name" value="SIROHEME SYNTHASE-RELATED"/>
    <property type="match status" value="1"/>
</dbReference>
<evidence type="ECO:0000256" key="8">
    <source>
        <dbReference type="ARBA" id="ARBA00025705"/>
    </source>
</evidence>
<dbReference type="InterPro" id="IPR006366">
    <property type="entry name" value="CobA/CysG_C"/>
</dbReference>
<feature type="domain" description="Tetrapyrrole biosynthesis uroporphyrinogen III synthase" evidence="12">
    <location>
        <begin position="265"/>
        <end position="489"/>
    </location>
</feature>
<dbReference type="OrthoDB" id="9815856at2"/>
<feature type="domain" description="Tetrapyrrole methylase" evidence="11">
    <location>
        <begin position="1"/>
        <end position="213"/>
    </location>
</feature>
<dbReference type="InterPro" id="IPR050161">
    <property type="entry name" value="Siro_Cobalamin_biosynth"/>
</dbReference>
<evidence type="ECO:0000256" key="9">
    <source>
        <dbReference type="ARBA" id="ARBA00060548"/>
    </source>
</evidence>
<protein>
    <recommendedName>
        <fullName evidence="2">uroporphyrinogen-III C-methyltransferase</fullName>
        <ecNumber evidence="2">2.1.1.107</ecNumber>
    </recommendedName>
</protein>
<dbReference type="Proteomes" id="UP000187735">
    <property type="component" value="Chromosome"/>
</dbReference>
<dbReference type="InterPro" id="IPR014777">
    <property type="entry name" value="4pyrrole_Mease_sub1"/>
</dbReference>
<dbReference type="GO" id="GO:0004852">
    <property type="term" value="F:uroporphyrinogen-III synthase activity"/>
    <property type="evidence" value="ECO:0007669"/>
    <property type="project" value="InterPro"/>
</dbReference>
<keyword evidence="5 10" id="KW-0808">Transferase</keyword>
<evidence type="ECO:0000256" key="4">
    <source>
        <dbReference type="ARBA" id="ARBA00022603"/>
    </source>
</evidence>
<dbReference type="GO" id="GO:0004851">
    <property type="term" value="F:uroporphyrin-III C-methyltransferase activity"/>
    <property type="evidence" value="ECO:0007669"/>
    <property type="project" value="UniProtKB-EC"/>
</dbReference>
<reference evidence="13 14" key="1">
    <citation type="journal article" date="2016" name="Front. Microbiol.">
        <title>Fuerstia marisgermanicae gen. nov., sp. nov., an Unusual Member of the Phylum Planctomycetes from the German Wadden Sea.</title>
        <authorList>
            <person name="Kohn T."/>
            <person name="Heuer A."/>
            <person name="Jogler M."/>
            <person name="Vollmers J."/>
            <person name="Boedeker C."/>
            <person name="Bunk B."/>
            <person name="Rast P."/>
            <person name="Borchert D."/>
            <person name="Glockner I."/>
            <person name="Freese H.M."/>
            <person name="Klenk H.P."/>
            <person name="Overmann J."/>
            <person name="Kaster A.K."/>
            <person name="Rohde M."/>
            <person name="Wiegand S."/>
            <person name="Jogler C."/>
        </authorList>
    </citation>
    <scope>NUCLEOTIDE SEQUENCE [LARGE SCALE GENOMIC DNA]</scope>
    <source>
        <strain evidence="13 14">NH11</strain>
    </source>
</reference>
<evidence type="ECO:0000259" key="12">
    <source>
        <dbReference type="Pfam" id="PF02602"/>
    </source>
</evidence>
<keyword evidence="3" id="KW-0169">Cobalamin biosynthesis</keyword>
<dbReference type="EC" id="2.1.1.107" evidence="2"/>
<evidence type="ECO:0000313" key="13">
    <source>
        <dbReference type="EMBL" id="APZ94766.1"/>
    </source>
</evidence>
<dbReference type="KEGG" id="fmr:Fuma_04405"/>
<evidence type="ECO:0000256" key="3">
    <source>
        <dbReference type="ARBA" id="ARBA00022573"/>
    </source>
</evidence>
<comment type="similarity">
    <text evidence="1 10">Belongs to the precorrin methyltransferase family.</text>
</comment>
<dbReference type="InterPro" id="IPR036108">
    <property type="entry name" value="4pyrrol_syn_uPrphyn_synt_sf"/>
</dbReference>
<dbReference type="GO" id="GO:0032259">
    <property type="term" value="P:methylation"/>
    <property type="evidence" value="ECO:0007669"/>
    <property type="project" value="UniProtKB-KW"/>
</dbReference>
<dbReference type="SUPFAM" id="SSF53790">
    <property type="entry name" value="Tetrapyrrole methylase"/>
    <property type="match status" value="1"/>
</dbReference>
<name>A0A1P8WL27_9PLAN</name>
<dbReference type="NCBIfam" id="TIGR01469">
    <property type="entry name" value="cobA_cysG_Cterm"/>
    <property type="match status" value="1"/>
</dbReference>
<dbReference type="InterPro" id="IPR003754">
    <property type="entry name" value="4pyrrol_synth_uPrphyn_synth"/>
</dbReference>
<gene>
    <name evidence="13" type="primary">nasF</name>
    <name evidence="13" type="ORF">Fuma_04405</name>
</gene>
<keyword evidence="6" id="KW-0949">S-adenosyl-L-methionine</keyword>
<evidence type="ECO:0000256" key="1">
    <source>
        <dbReference type="ARBA" id="ARBA00005879"/>
    </source>
</evidence>
<dbReference type="CDD" id="cd11642">
    <property type="entry name" value="SUMT"/>
    <property type="match status" value="1"/>
</dbReference>
<dbReference type="CDD" id="cd06578">
    <property type="entry name" value="HemD"/>
    <property type="match status" value="1"/>
</dbReference>
<dbReference type="NCBIfam" id="NF004790">
    <property type="entry name" value="PRK06136.1"/>
    <property type="match status" value="1"/>
</dbReference>
<dbReference type="STRING" id="1891926.Fuma_04405"/>
<accession>A0A1P8WL27</accession>
<evidence type="ECO:0000313" key="14">
    <source>
        <dbReference type="Proteomes" id="UP000187735"/>
    </source>
</evidence>
<dbReference type="FunFam" id="3.30.950.10:FF:000001">
    <property type="entry name" value="Siroheme synthase"/>
    <property type="match status" value="1"/>
</dbReference>
<dbReference type="PROSITE" id="PS00839">
    <property type="entry name" value="SUMT_1"/>
    <property type="match status" value="1"/>
</dbReference>
<dbReference type="Gene3D" id="3.30.950.10">
    <property type="entry name" value="Methyltransferase, Cobalt-precorrin-4 Transmethylase, Domain 2"/>
    <property type="match status" value="1"/>
</dbReference>
<evidence type="ECO:0000256" key="10">
    <source>
        <dbReference type="RuleBase" id="RU003960"/>
    </source>
</evidence>
<dbReference type="AlphaFoldDB" id="A0A1P8WL27"/>
<keyword evidence="4 10" id="KW-0489">Methyltransferase</keyword>
<evidence type="ECO:0000256" key="5">
    <source>
        <dbReference type="ARBA" id="ARBA00022679"/>
    </source>
</evidence>
<dbReference type="FunFam" id="3.40.1010.10:FF:000001">
    <property type="entry name" value="Siroheme synthase"/>
    <property type="match status" value="1"/>
</dbReference>
<dbReference type="InterPro" id="IPR000878">
    <property type="entry name" value="4pyrrol_Mease"/>
</dbReference>
<organism evidence="13 14">
    <name type="scientific">Fuerstiella marisgermanici</name>
    <dbReference type="NCBI Taxonomy" id="1891926"/>
    <lineage>
        <taxon>Bacteria</taxon>
        <taxon>Pseudomonadati</taxon>
        <taxon>Planctomycetota</taxon>
        <taxon>Planctomycetia</taxon>
        <taxon>Planctomycetales</taxon>
        <taxon>Planctomycetaceae</taxon>
        <taxon>Fuerstiella</taxon>
    </lineage>
</organism>
<dbReference type="InterPro" id="IPR014776">
    <property type="entry name" value="4pyrrole_Mease_sub2"/>
</dbReference>